<dbReference type="PROSITE" id="PS50507">
    <property type="entry name" value="RDRP_SSRNA_POS"/>
    <property type="match status" value="1"/>
</dbReference>
<name>A0A386ISB3_9VIRU</name>
<reference evidence="10" key="1">
    <citation type="journal article" date="2018" name="MBio">
        <title>RNA viruses in Blechomonas (Trypanosomatidae) and evolution of Leishmaniavirus.</title>
        <authorList>
            <person name="Grybchuk D."/>
            <person name="Yurchenko V."/>
        </authorList>
    </citation>
    <scope>NUCLEOTIDE SEQUENCE</scope>
    <source>
        <strain evidence="10">OSU6</strain>
    </source>
</reference>
<proteinExistence type="inferred from homology"/>
<dbReference type="GO" id="GO:0006351">
    <property type="term" value="P:DNA-templated transcription"/>
    <property type="evidence" value="ECO:0007669"/>
    <property type="project" value="InterPro"/>
</dbReference>
<dbReference type="SUPFAM" id="SSF56672">
    <property type="entry name" value="DNA/RNA polymerases"/>
    <property type="match status" value="1"/>
</dbReference>
<evidence type="ECO:0000256" key="3">
    <source>
        <dbReference type="ARBA" id="ARBA00022679"/>
    </source>
</evidence>
<evidence type="ECO:0000256" key="8">
    <source>
        <dbReference type="RuleBase" id="RU364050"/>
    </source>
</evidence>
<protein>
    <recommendedName>
        <fullName evidence="8">RNA-directed RNA polymerase</fullName>
        <ecNumber evidence="8">2.7.7.48</ecNumber>
    </recommendedName>
</protein>
<dbReference type="GO" id="GO:0003968">
    <property type="term" value="F:RNA-directed RNA polymerase activity"/>
    <property type="evidence" value="ECO:0007669"/>
    <property type="project" value="UniProtKB-KW"/>
</dbReference>
<keyword evidence="3 8" id="KW-0808">Transferase</keyword>
<keyword evidence="5 8" id="KW-0547">Nucleotide-binding</keyword>
<dbReference type="Pfam" id="PF02123">
    <property type="entry name" value="RdRP_4"/>
    <property type="match status" value="1"/>
</dbReference>
<dbReference type="GO" id="GO:0039694">
    <property type="term" value="P:viral RNA genome replication"/>
    <property type="evidence" value="ECO:0007669"/>
    <property type="project" value="InterPro"/>
</dbReference>
<evidence type="ECO:0000313" key="10">
    <source>
        <dbReference type="EMBL" id="AYD61662.1"/>
    </source>
</evidence>
<sequence>MTTRQKLKTLLDIVCRDLICYFWYDYFNCSLTRLALVDGSFDKRAKNGQCHHSFFFVNLGMFNELDQNEPMFTVGHSRNFTWPGYCDPMKGYMHKVDNIPYNITRVQTLQLSSDMGWSKIIKRDKHSTEDLLLLHEKLRVENVRYKGLLEVNRAHRNRAGLVVLDKGYKYDYVATCIERDISDILVKRLPEQIDPLVTDDGVPYHYYEFKHHAAASVKVNITAEEVIKGLIKHSKTVFQAFRRYSGYFTGLYNDQVAAVLLYTCAAAHLFKTGGVKAALLLSLCSVCDARFCEILNISLKQRSLSAHLPYMVETKTLMGRGIAELDVGLLSRERTDYQALCMADVPLSELMKGIKEVYDRELTGRVLLPSLEDFWTSRWIWAANGSHSRALEHAHSELATRKEGQAYRKAVLEQWQYNPMKEWDGHVFVTPSQKLEHGKTRLLLACDTLSYLWFEYYLAAVERAWSNKRAILNPGQLGAIGVRKILDDWRKDMGPDDVFFALDFDDFNSQHTLQSQQLVFRYLFEHLGIDDGHSQRIVESFQRMRLWHGRQEVGTIAGTLMSGHRATTFINTVLNMAYISCACSLDKIKSLHVGDDVIMITDIKNVERIMDTLKKYDIRVNYSKQVISPTCAEFLRIVHTPDSSYGYLCRAIATAVSGNWVSDHRLDKREALTNAITCMRSIINRTGGMSENCIVRVVARSVAKRTMIDEHLAVRLLSGHDSLGGGVVYNMNQNNINVYRVANELLRTKFDDSYESYATEDYLCKHVTEIERNVICDYGPDIKQIMASSSWKKTMGAEDTVNSDRLKLIAKREHAADLVIKSDLIWSLPEQHGIFENYPLIMMLRERIDHDYAVHLAHIFGYDIGIDDHNILWGPEVKFCIIDGVLPYNDACMLARRLPIKGAIIKVLNNIYV</sequence>
<comment type="similarity">
    <text evidence="1">Belongs to the totiviridae RNA-directed RNA polymerase family.</text>
</comment>
<keyword evidence="2 8" id="KW-0696">RNA-directed RNA polymerase</keyword>
<accession>A0A386ISB3</accession>
<dbReference type="EC" id="2.7.7.48" evidence="8"/>
<dbReference type="GO" id="GO:0000166">
    <property type="term" value="F:nucleotide binding"/>
    <property type="evidence" value="ECO:0007669"/>
    <property type="project" value="UniProtKB-KW"/>
</dbReference>
<evidence type="ECO:0000256" key="1">
    <source>
        <dbReference type="ARBA" id="ARBA00010455"/>
    </source>
</evidence>
<dbReference type="InterPro" id="IPR043502">
    <property type="entry name" value="DNA/RNA_pol_sf"/>
</dbReference>
<evidence type="ECO:0000256" key="7">
    <source>
        <dbReference type="ARBA" id="ARBA00048744"/>
    </source>
</evidence>
<evidence type="ECO:0000256" key="4">
    <source>
        <dbReference type="ARBA" id="ARBA00022695"/>
    </source>
</evidence>
<evidence type="ECO:0000256" key="6">
    <source>
        <dbReference type="ARBA" id="ARBA00022953"/>
    </source>
</evidence>
<feature type="domain" description="RdRp catalytic" evidence="9">
    <location>
        <begin position="497"/>
        <end position="609"/>
    </location>
</feature>
<organism evidence="10">
    <name type="scientific">Blechomonas maslovi Leishmaniavirus-like RNA virus 1</name>
    <dbReference type="NCBI Taxonomy" id="2364204"/>
    <lineage>
        <taxon>Viruses</taxon>
        <taxon>Riboviria</taxon>
        <taxon>Orthornavirae</taxon>
        <taxon>Duplornaviricota</taxon>
        <taxon>Chrymotiviricetes</taxon>
        <taxon>Ghabrivirales</taxon>
        <taxon>Totiviridae</taxon>
    </lineage>
</organism>
<dbReference type="GO" id="GO:0003723">
    <property type="term" value="F:RNA binding"/>
    <property type="evidence" value="ECO:0007669"/>
    <property type="project" value="InterPro"/>
</dbReference>
<comment type="catalytic activity">
    <reaction evidence="7 8">
        <text>RNA(n) + a ribonucleoside 5'-triphosphate = RNA(n+1) + diphosphate</text>
        <dbReference type="Rhea" id="RHEA:21248"/>
        <dbReference type="Rhea" id="RHEA-COMP:14527"/>
        <dbReference type="Rhea" id="RHEA-COMP:17342"/>
        <dbReference type="ChEBI" id="CHEBI:33019"/>
        <dbReference type="ChEBI" id="CHEBI:61557"/>
        <dbReference type="ChEBI" id="CHEBI:140395"/>
        <dbReference type="EC" id="2.7.7.48"/>
    </reaction>
</comment>
<dbReference type="InterPro" id="IPR007094">
    <property type="entry name" value="RNA-dir_pol_PSvirus"/>
</dbReference>
<evidence type="ECO:0000256" key="5">
    <source>
        <dbReference type="ARBA" id="ARBA00022741"/>
    </source>
</evidence>
<keyword evidence="4 8" id="KW-0548">Nucleotidyltransferase</keyword>
<dbReference type="EMBL" id="MG967345">
    <property type="protein sequence ID" value="AYD61662.1"/>
    <property type="molecule type" value="Viral_cRNA"/>
</dbReference>
<evidence type="ECO:0000259" key="9">
    <source>
        <dbReference type="PROSITE" id="PS50507"/>
    </source>
</evidence>
<evidence type="ECO:0000256" key="2">
    <source>
        <dbReference type="ARBA" id="ARBA00022484"/>
    </source>
</evidence>
<keyword evidence="6 8" id="KW-0693">Viral RNA replication</keyword>
<dbReference type="InterPro" id="IPR001795">
    <property type="entry name" value="RNA-dir_pol_luteovirus"/>
</dbReference>